<evidence type="ECO:0000313" key="3">
    <source>
        <dbReference type="Proteomes" id="UP001302812"/>
    </source>
</evidence>
<reference evidence="2" key="1">
    <citation type="journal article" date="2023" name="Mol. Phylogenet. Evol.">
        <title>Genome-scale phylogeny and comparative genomics of the fungal order Sordariales.</title>
        <authorList>
            <person name="Hensen N."/>
            <person name="Bonometti L."/>
            <person name="Westerberg I."/>
            <person name="Brannstrom I.O."/>
            <person name="Guillou S."/>
            <person name="Cros-Aarteil S."/>
            <person name="Calhoun S."/>
            <person name="Haridas S."/>
            <person name="Kuo A."/>
            <person name="Mondo S."/>
            <person name="Pangilinan J."/>
            <person name="Riley R."/>
            <person name="LaButti K."/>
            <person name="Andreopoulos B."/>
            <person name="Lipzen A."/>
            <person name="Chen C."/>
            <person name="Yan M."/>
            <person name="Daum C."/>
            <person name="Ng V."/>
            <person name="Clum A."/>
            <person name="Steindorff A."/>
            <person name="Ohm R.A."/>
            <person name="Martin F."/>
            <person name="Silar P."/>
            <person name="Natvig D.O."/>
            <person name="Lalanne C."/>
            <person name="Gautier V."/>
            <person name="Ament-Velasquez S.L."/>
            <person name="Kruys A."/>
            <person name="Hutchinson M.I."/>
            <person name="Powell A.J."/>
            <person name="Barry K."/>
            <person name="Miller A.N."/>
            <person name="Grigoriev I.V."/>
            <person name="Debuchy R."/>
            <person name="Gladieux P."/>
            <person name="Hiltunen Thoren M."/>
            <person name="Johannesson H."/>
        </authorList>
    </citation>
    <scope>NUCLEOTIDE SEQUENCE</scope>
    <source>
        <strain evidence="2">CBS 508.74</strain>
    </source>
</reference>
<name>A0AAN6TEJ4_9PEZI</name>
<reference evidence="2" key="2">
    <citation type="submission" date="2023-05" db="EMBL/GenBank/DDBJ databases">
        <authorList>
            <consortium name="Lawrence Berkeley National Laboratory"/>
            <person name="Steindorff A."/>
            <person name="Hensen N."/>
            <person name="Bonometti L."/>
            <person name="Westerberg I."/>
            <person name="Brannstrom I.O."/>
            <person name="Guillou S."/>
            <person name="Cros-Aarteil S."/>
            <person name="Calhoun S."/>
            <person name="Haridas S."/>
            <person name="Kuo A."/>
            <person name="Mondo S."/>
            <person name="Pangilinan J."/>
            <person name="Riley R."/>
            <person name="Labutti K."/>
            <person name="Andreopoulos B."/>
            <person name="Lipzen A."/>
            <person name="Chen C."/>
            <person name="Yanf M."/>
            <person name="Daum C."/>
            <person name="Ng V."/>
            <person name="Clum A."/>
            <person name="Ohm R."/>
            <person name="Martin F."/>
            <person name="Silar P."/>
            <person name="Natvig D."/>
            <person name="Lalanne C."/>
            <person name="Gautier V."/>
            <person name="Ament-Velasquez S.L."/>
            <person name="Kruys A."/>
            <person name="Hutchinson M.I."/>
            <person name="Powell A.J."/>
            <person name="Barry K."/>
            <person name="Miller A.N."/>
            <person name="Grigoriev I.V."/>
            <person name="Debuchy R."/>
            <person name="Gladieux P."/>
            <person name="Thoren M.H."/>
            <person name="Johannesson H."/>
        </authorList>
    </citation>
    <scope>NUCLEOTIDE SEQUENCE</scope>
    <source>
        <strain evidence="2">CBS 508.74</strain>
    </source>
</reference>
<gene>
    <name evidence="2" type="ORF">N656DRAFT_797517</name>
</gene>
<dbReference type="Proteomes" id="UP001302812">
    <property type="component" value="Unassembled WGS sequence"/>
</dbReference>
<dbReference type="RefSeq" id="XP_064670533.1">
    <property type="nucleotide sequence ID" value="XM_064817652.1"/>
</dbReference>
<dbReference type="AlphaFoldDB" id="A0AAN6TEJ4"/>
<accession>A0AAN6TEJ4</accession>
<feature type="region of interest" description="Disordered" evidence="1">
    <location>
        <begin position="1"/>
        <end position="21"/>
    </location>
</feature>
<comment type="caution">
    <text evidence="2">The sequence shown here is derived from an EMBL/GenBank/DDBJ whole genome shotgun (WGS) entry which is preliminary data.</text>
</comment>
<keyword evidence="3" id="KW-1185">Reference proteome</keyword>
<evidence type="ECO:0000256" key="1">
    <source>
        <dbReference type="SAM" id="MobiDB-lite"/>
    </source>
</evidence>
<organism evidence="2 3">
    <name type="scientific">Canariomyces notabilis</name>
    <dbReference type="NCBI Taxonomy" id="2074819"/>
    <lineage>
        <taxon>Eukaryota</taxon>
        <taxon>Fungi</taxon>
        <taxon>Dikarya</taxon>
        <taxon>Ascomycota</taxon>
        <taxon>Pezizomycotina</taxon>
        <taxon>Sordariomycetes</taxon>
        <taxon>Sordariomycetidae</taxon>
        <taxon>Sordariales</taxon>
        <taxon>Chaetomiaceae</taxon>
        <taxon>Canariomyces</taxon>
    </lineage>
</organism>
<dbReference type="GeneID" id="89941777"/>
<dbReference type="EMBL" id="MU853340">
    <property type="protein sequence ID" value="KAK4112963.1"/>
    <property type="molecule type" value="Genomic_DNA"/>
</dbReference>
<proteinExistence type="predicted"/>
<evidence type="ECO:0000313" key="2">
    <source>
        <dbReference type="EMBL" id="KAK4112963.1"/>
    </source>
</evidence>
<protein>
    <submittedName>
        <fullName evidence="2">Uncharacterized protein</fullName>
    </submittedName>
</protein>
<sequence length="270" mass="31066">MPPPTFGPVPQHLWDRSPPPKDRIASGRLNRLDWYIGLPRGHAHGSWGYTILRTAYGPGSDALFAVALDRLKSYVHWWCHDGRFHAYGALCERERVDFDEPNEELFRRFYVEVIEDREGLAHLDGGGTTGDARFMALGEYFRRWVAGVETGVQPEENPRFCTCLVLDSESAASLAALPEKPPPLRCAVDIEEKRKFLSTGEGALVWLLETDYMAEPELHEDAYRGWMKLDLSSVEFSWFRRLSRGISGKRHYFEHEERERGSGIYWFAEQ</sequence>